<keyword evidence="1" id="KW-0808">Transferase</keyword>
<keyword evidence="3" id="KW-0547">Nucleotide-binding</keyword>
<dbReference type="GO" id="GO:0005524">
    <property type="term" value="F:ATP binding"/>
    <property type="evidence" value="ECO:0007669"/>
    <property type="project" value="UniProtKB-KW"/>
</dbReference>
<gene>
    <name evidence="3" type="ORF">SFRA_005675</name>
</gene>
<reference evidence="3 4" key="1">
    <citation type="journal article" date="2014" name="Genome Announc.">
        <title>Draft Genome Sequence of Streptomyces fradiae ATCC 19609, a Strain Highly Sensitive to Antibiotics.</title>
        <authorList>
            <person name="Bekker O.B."/>
            <person name="Klimina K.M."/>
            <person name="Vatlin A.A."/>
            <person name="Zakharevich N.V."/>
            <person name="Kasianov A.S."/>
            <person name="Danilenko V.N."/>
        </authorList>
    </citation>
    <scope>NUCLEOTIDE SEQUENCE [LARGE SCALE GENOMIC DNA]</scope>
    <source>
        <strain evidence="3 4">ATCC 19609</strain>
    </source>
</reference>
<name>A0A3R7I719_9ACTN</name>
<dbReference type="InterPro" id="IPR036890">
    <property type="entry name" value="HATPase_C_sf"/>
</dbReference>
<dbReference type="InterPro" id="IPR050267">
    <property type="entry name" value="Anti-sigma-factor_SerPK"/>
</dbReference>
<evidence type="ECO:0000259" key="2">
    <source>
        <dbReference type="Pfam" id="PF13581"/>
    </source>
</evidence>
<dbReference type="AlphaFoldDB" id="A0A3R7I719"/>
<evidence type="ECO:0000313" key="4">
    <source>
        <dbReference type="Proteomes" id="UP000028058"/>
    </source>
</evidence>
<keyword evidence="3" id="KW-0067">ATP-binding</keyword>
<sequence length="172" mass="18497">MQTPCPEPSGEHHPTALWSYGLRLPHDARAAGTARTTLRSVLVRHGLTHHADTAELLAGEMVANAYRHTDGPCELRLSERTSGRLRISVWDTSPVVPAPFDKPPTAHDHAAAITATQSAAIACAEDGRGLLLVRLCADDWGGYPIRTTGGKLLWCELAPPGRPDPDRFTIAA</sequence>
<dbReference type="PANTHER" id="PTHR35526:SF3">
    <property type="entry name" value="ANTI-SIGMA-F FACTOR RSBW"/>
    <property type="match status" value="1"/>
</dbReference>
<dbReference type="Proteomes" id="UP000028058">
    <property type="component" value="Unassembled WGS sequence"/>
</dbReference>
<dbReference type="CDD" id="cd16936">
    <property type="entry name" value="HATPase_RsbW-like"/>
    <property type="match status" value="1"/>
</dbReference>
<dbReference type="InterPro" id="IPR003594">
    <property type="entry name" value="HATPase_dom"/>
</dbReference>
<proteinExistence type="predicted"/>
<dbReference type="Gene3D" id="3.30.565.10">
    <property type="entry name" value="Histidine kinase-like ATPase, C-terminal domain"/>
    <property type="match status" value="1"/>
</dbReference>
<keyword evidence="1" id="KW-0418">Kinase</keyword>
<organism evidence="3 4">
    <name type="scientific">Streptomyces xinghaiensis</name>
    <dbReference type="NCBI Taxonomy" id="1038928"/>
    <lineage>
        <taxon>Bacteria</taxon>
        <taxon>Bacillati</taxon>
        <taxon>Actinomycetota</taxon>
        <taxon>Actinomycetes</taxon>
        <taxon>Kitasatosporales</taxon>
        <taxon>Streptomycetaceae</taxon>
        <taxon>Streptomyces</taxon>
    </lineage>
</organism>
<evidence type="ECO:0000256" key="1">
    <source>
        <dbReference type="ARBA" id="ARBA00022527"/>
    </source>
</evidence>
<protein>
    <submittedName>
        <fullName evidence="3">ATP-binding protein</fullName>
    </submittedName>
</protein>
<dbReference type="EMBL" id="JNAD02000002">
    <property type="protein sequence ID" value="RKM98278.1"/>
    <property type="molecule type" value="Genomic_DNA"/>
</dbReference>
<keyword evidence="4" id="KW-1185">Reference proteome</keyword>
<keyword evidence="1" id="KW-0723">Serine/threonine-protein kinase</keyword>
<dbReference type="GO" id="GO:0004674">
    <property type="term" value="F:protein serine/threonine kinase activity"/>
    <property type="evidence" value="ECO:0007669"/>
    <property type="project" value="UniProtKB-KW"/>
</dbReference>
<comment type="caution">
    <text evidence="3">The sequence shown here is derived from an EMBL/GenBank/DDBJ whole genome shotgun (WGS) entry which is preliminary data.</text>
</comment>
<dbReference type="PANTHER" id="PTHR35526">
    <property type="entry name" value="ANTI-SIGMA-F FACTOR RSBW-RELATED"/>
    <property type="match status" value="1"/>
</dbReference>
<accession>A0A3R7I719</accession>
<dbReference type="Pfam" id="PF13581">
    <property type="entry name" value="HATPase_c_2"/>
    <property type="match status" value="1"/>
</dbReference>
<evidence type="ECO:0000313" key="3">
    <source>
        <dbReference type="EMBL" id="RKM98278.1"/>
    </source>
</evidence>
<feature type="domain" description="Histidine kinase/HSP90-like ATPase" evidence="2">
    <location>
        <begin position="25"/>
        <end position="140"/>
    </location>
</feature>
<dbReference type="OrthoDB" id="3214274at2"/>